<dbReference type="SUPFAM" id="SSF48452">
    <property type="entry name" value="TPR-like"/>
    <property type="match status" value="1"/>
</dbReference>
<accession>A0ABR9JTV4</accession>
<keyword evidence="2" id="KW-0413">Isomerase</keyword>
<dbReference type="Pfam" id="PF01323">
    <property type="entry name" value="DSBA"/>
    <property type="match status" value="1"/>
</dbReference>
<feature type="domain" description="DSBA-like thioredoxin" evidence="1">
    <location>
        <begin position="3"/>
        <end position="207"/>
    </location>
</feature>
<dbReference type="Pfam" id="PF14559">
    <property type="entry name" value="TPR_19"/>
    <property type="match status" value="1"/>
</dbReference>
<dbReference type="InterPro" id="IPR001853">
    <property type="entry name" value="DSBA-like_thioredoxin_dom"/>
</dbReference>
<evidence type="ECO:0000313" key="3">
    <source>
        <dbReference type="Proteomes" id="UP000627838"/>
    </source>
</evidence>
<keyword evidence="3" id="KW-1185">Reference proteome</keyword>
<dbReference type="EMBL" id="JADBDZ010000001">
    <property type="protein sequence ID" value="MBE1533834.1"/>
    <property type="molecule type" value="Genomic_DNA"/>
</dbReference>
<dbReference type="PANTHER" id="PTHR13887:SF41">
    <property type="entry name" value="THIOREDOXIN SUPERFAMILY PROTEIN"/>
    <property type="match status" value="1"/>
</dbReference>
<dbReference type="Gene3D" id="3.40.30.10">
    <property type="entry name" value="Glutaredoxin"/>
    <property type="match status" value="1"/>
</dbReference>
<evidence type="ECO:0000313" key="2">
    <source>
        <dbReference type="EMBL" id="MBE1533834.1"/>
    </source>
</evidence>
<proteinExistence type="predicted"/>
<dbReference type="GO" id="GO:0016853">
    <property type="term" value="F:isomerase activity"/>
    <property type="evidence" value="ECO:0007669"/>
    <property type="project" value="UniProtKB-KW"/>
</dbReference>
<comment type="caution">
    <text evidence="2">The sequence shown here is derived from an EMBL/GenBank/DDBJ whole genome shotgun (WGS) entry which is preliminary data.</text>
</comment>
<protein>
    <submittedName>
        <fullName evidence="2">DsbA family dithiol-disulfide isomerase</fullName>
    </submittedName>
</protein>
<dbReference type="Proteomes" id="UP000627838">
    <property type="component" value="Unassembled WGS sequence"/>
</dbReference>
<sequence length="324" mass="34473">MRIEIWADVVCAWAYIGKRRLEKALEGLEPVETVWRPFRIDPAAPVPAVPLAGVLRDPLVDDALRACAPGLTPAENRVRVSRIAAAEGLGPPWGAAWHGSSHDAHRLLALAYRHGGASLQDAVAERIMRAHFVEGRDIGDAGALADIASDAGFGEAAALLADGAGDGEVKEAVLVGKARGVATSPTLVVGDRALAGAQPPEAIREFLRDAGRHAPRSLPPEVERFRYAEALLDRRDPLGALTLLGPLFGEHGADRNVMMLAARAYYASAQLGRAAAVLEELVAQVPDDSFARHLLGRTLRRQGRAEEAAPQLAMAAVMTPEYAE</sequence>
<dbReference type="InterPro" id="IPR011990">
    <property type="entry name" value="TPR-like_helical_dom_sf"/>
</dbReference>
<dbReference type="SUPFAM" id="SSF52833">
    <property type="entry name" value="Thioredoxin-like"/>
    <property type="match status" value="1"/>
</dbReference>
<dbReference type="PANTHER" id="PTHR13887">
    <property type="entry name" value="GLUTATHIONE S-TRANSFERASE KAPPA"/>
    <property type="match status" value="1"/>
</dbReference>
<name>A0ABR9JTV4_9ACTN</name>
<reference evidence="2 3" key="1">
    <citation type="submission" date="2020-10" db="EMBL/GenBank/DDBJ databases">
        <title>Sequencing the genomes of 1000 actinobacteria strains.</title>
        <authorList>
            <person name="Klenk H.-P."/>
        </authorList>
    </citation>
    <scope>NUCLEOTIDE SEQUENCE [LARGE SCALE GENOMIC DNA]</scope>
    <source>
        <strain evidence="2 3">DSM 46744</strain>
    </source>
</reference>
<evidence type="ECO:0000259" key="1">
    <source>
        <dbReference type="Pfam" id="PF01323"/>
    </source>
</evidence>
<organism evidence="2 3">
    <name type="scientific">Actinomadura algeriensis</name>
    <dbReference type="NCBI Taxonomy" id="1679523"/>
    <lineage>
        <taxon>Bacteria</taxon>
        <taxon>Bacillati</taxon>
        <taxon>Actinomycetota</taxon>
        <taxon>Actinomycetes</taxon>
        <taxon>Streptosporangiales</taxon>
        <taxon>Thermomonosporaceae</taxon>
        <taxon>Actinomadura</taxon>
    </lineage>
</organism>
<dbReference type="RefSeq" id="WP_192760312.1">
    <property type="nucleotide sequence ID" value="NZ_JADBDZ010000001.1"/>
</dbReference>
<dbReference type="InterPro" id="IPR036249">
    <property type="entry name" value="Thioredoxin-like_sf"/>
</dbReference>
<dbReference type="Gene3D" id="1.25.40.10">
    <property type="entry name" value="Tetratricopeptide repeat domain"/>
    <property type="match status" value="1"/>
</dbReference>
<gene>
    <name evidence="2" type="ORF">H4W34_003667</name>
</gene>